<evidence type="ECO:0000256" key="1">
    <source>
        <dbReference type="ARBA" id="ARBA00007816"/>
    </source>
</evidence>
<dbReference type="InterPro" id="IPR027417">
    <property type="entry name" value="P-loop_NTPase"/>
</dbReference>
<name>A0A7L9FES9_9CREN</name>
<evidence type="ECO:0000256" key="2">
    <source>
        <dbReference type="ARBA" id="ARBA00034617"/>
    </source>
</evidence>
<dbReference type="PANTHER" id="PTHR42957">
    <property type="entry name" value="HELICASE MJ1565-RELATED"/>
    <property type="match status" value="1"/>
</dbReference>
<dbReference type="EMBL" id="CP062310">
    <property type="protein sequence ID" value="QOJ78239.1"/>
    <property type="molecule type" value="Genomic_DNA"/>
</dbReference>
<evidence type="ECO:0000256" key="3">
    <source>
        <dbReference type="ARBA" id="ARBA00048954"/>
    </source>
</evidence>
<dbReference type="Gene3D" id="3.40.50.300">
    <property type="entry name" value="P-loop containing nucleotide triphosphate hydrolases"/>
    <property type="match status" value="2"/>
</dbReference>
<dbReference type="InParanoid" id="A0A7L9FES9"/>
<dbReference type="InterPro" id="IPR008571">
    <property type="entry name" value="HerA-like"/>
</dbReference>
<organism evidence="6 7">
    <name type="scientific">Infirmifilum lucidum</name>
    <dbReference type="NCBI Taxonomy" id="2776706"/>
    <lineage>
        <taxon>Archaea</taxon>
        <taxon>Thermoproteota</taxon>
        <taxon>Thermoprotei</taxon>
        <taxon>Thermofilales</taxon>
        <taxon>Thermofilaceae</taxon>
        <taxon>Infirmifilum</taxon>
    </lineage>
</organism>
<reference evidence="6 7" key="1">
    <citation type="submission" date="2020-10" db="EMBL/GenBank/DDBJ databases">
        <title>Thermofilum lucidum 3507LT sp. nov. a novel member of Thermofilaceae family isolated from Chile hot spring, and proposal of description order Thermofilales.</title>
        <authorList>
            <person name="Zayulina K.S."/>
            <person name="Elcheninov A.G."/>
            <person name="Toshchakov S.V."/>
            <person name="Kublanov I.V."/>
        </authorList>
    </citation>
    <scope>NUCLEOTIDE SEQUENCE [LARGE SCALE GENOMIC DNA]</scope>
    <source>
        <strain evidence="6 7">3507LT</strain>
    </source>
</reference>
<dbReference type="PANTHER" id="PTHR42957:SF1">
    <property type="entry name" value="HELICASE MJ1565-RELATED"/>
    <property type="match status" value="1"/>
</dbReference>
<dbReference type="Pfam" id="PF01935">
    <property type="entry name" value="DUF87"/>
    <property type="match status" value="1"/>
</dbReference>
<dbReference type="AlphaFoldDB" id="A0A7L9FES9"/>
<sequence>MKPLKVNLSGYIPSTVLIPETHILVIGPTGSGKTNTVKVLLEELLKRNIKVLVLDWHGEYKGLRRYIPGENLEMNILELGDALKYDPEFIVDLFSHVFLLSEPQWYLLQRSLREIRPPIKLSTLISAIEEQPVKDWRDYEIKAALLRRLAILNEGVMGRVLNGDKPPYFLFEENASVDFSVLPLKYRGLLALVLLKHLYDYSVYIRGVADRIVHVTVIEEAWNIVPYRARWEPPSIGERLFLELRKFGEQVVAVSQRVDDISERVLRNCQLILLHSPQAQDLLKIGLPREEVERTSLVSKRGIVYAFCQGGIRKLRVRRAEQL</sequence>
<evidence type="ECO:0000313" key="7">
    <source>
        <dbReference type="Proteomes" id="UP000594121"/>
    </source>
</evidence>
<evidence type="ECO:0000256" key="4">
    <source>
        <dbReference type="ARBA" id="ARBA00048988"/>
    </source>
</evidence>
<keyword evidence="7" id="KW-1185">Reference proteome</keyword>
<dbReference type="GeneID" id="59149344"/>
<dbReference type="KEGG" id="thel:IG193_05570"/>
<comment type="catalytic activity">
    <reaction evidence="2">
        <text>Couples ATP hydrolysis with the unwinding of duplex DNA by translocating in the 3'-5' direction.</text>
        <dbReference type="EC" id="5.6.2.4"/>
    </reaction>
</comment>
<proteinExistence type="inferred from homology"/>
<protein>
    <submittedName>
        <fullName evidence="6">DUF87 domain-containing protein</fullName>
    </submittedName>
</protein>
<comment type="catalytic activity">
    <reaction evidence="3">
        <text>ATP + H2O = ADP + phosphate + H(+)</text>
        <dbReference type="Rhea" id="RHEA:13065"/>
        <dbReference type="ChEBI" id="CHEBI:15377"/>
        <dbReference type="ChEBI" id="CHEBI:15378"/>
        <dbReference type="ChEBI" id="CHEBI:30616"/>
        <dbReference type="ChEBI" id="CHEBI:43474"/>
        <dbReference type="ChEBI" id="CHEBI:456216"/>
        <dbReference type="EC" id="5.6.2.3"/>
    </reaction>
</comment>
<gene>
    <name evidence="6" type="ORF">IG193_05570</name>
</gene>
<dbReference type="GO" id="GO:0043138">
    <property type="term" value="F:3'-5' DNA helicase activity"/>
    <property type="evidence" value="ECO:0007669"/>
    <property type="project" value="UniProtKB-EC"/>
</dbReference>
<dbReference type="Proteomes" id="UP000594121">
    <property type="component" value="Chromosome"/>
</dbReference>
<feature type="domain" description="Helicase HerA central" evidence="5">
    <location>
        <begin position="20"/>
        <end position="126"/>
    </location>
</feature>
<dbReference type="SUPFAM" id="SSF52540">
    <property type="entry name" value="P-loop containing nucleoside triphosphate hydrolases"/>
    <property type="match status" value="1"/>
</dbReference>
<evidence type="ECO:0000259" key="5">
    <source>
        <dbReference type="Pfam" id="PF01935"/>
    </source>
</evidence>
<comment type="catalytic activity">
    <reaction evidence="4">
        <text>ATP + H2O = ADP + phosphate + H(+)</text>
        <dbReference type="Rhea" id="RHEA:13065"/>
        <dbReference type="ChEBI" id="CHEBI:15377"/>
        <dbReference type="ChEBI" id="CHEBI:15378"/>
        <dbReference type="ChEBI" id="CHEBI:30616"/>
        <dbReference type="ChEBI" id="CHEBI:43474"/>
        <dbReference type="ChEBI" id="CHEBI:456216"/>
        <dbReference type="EC" id="5.6.2.4"/>
    </reaction>
</comment>
<accession>A0A7L9FES9</accession>
<dbReference type="InterPro" id="IPR002789">
    <property type="entry name" value="HerA_central"/>
</dbReference>
<dbReference type="GO" id="GO:0043139">
    <property type="term" value="F:5'-3' DNA helicase activity"/>
    <property type="evidence" value="ECO:0007669"/>
    <property type="project" value="UniProtKB-EC"/>
</dbReference>
<dbReference type="RefSeq" id="WP_192818211.1">
    <property type="nucleotide sequence ID" value="NZ_CP062310.1"/>
</dbReference>
<comment type="similarity">
    <text evidence="1">Belongs to the HerA family.</text>
</comment>
<evidence type="ECO:0000313" key="6">
    <source>
        <dbReference type="EMBL" id="QOJ78239.1"/>
    </source>
</evidence>